<dbReference type="AlphaFoldDB" id="A0A551Y4R5"/>
<name>A0A551Y4R5_MICAE</name>
<evidence type="ECO:0000313" key="2">
    <source>
        <dbReference type="EMBL" id="TRT55959.1"/>
    </source>
</evidence>
<accession>A0A551Y4R5</accession>
<reference evidence="2 3" key="1">
    <citation type="submission" date="2019-01" db="EMBL/GenBank/DDBJ databases">
        <title>Coherence of Microcystis species and biogeography revealed through population genomics.</title>
        <authorList>
            <person name="Perez-Carrascal O.M."/>
            <person name="Terrat Y."/>
            <person name="Giani A."/>
            <person name="Fortin N."/>
            <person name="Tromas N."/>
            <person name="Shapiro B.J."/>
        </authorList>
    </citation>
    <scope>NUCLEOTIDE SEQUENCE [LARGE SCALE GENOMIC DNA]</scope>
    <source>
        <strain evidence="2">Ma_QC_C_20070703_M131</strain>
    </source>
</reference>
<feature type="compositionally biased region" description="Polar residues" evidence="1">
    <location>
        <begin position="1"/>
        <end position="13"/>
    </location>
</feature>
<feature type="region of interest" description="Disordered" evidence="1">
    <location>
        <begin position="1"/>
        <end position="37"/>
    </location>
</feature>
<protein>
    <submittedName>
        <fullName evidence="2">Uncharacterized protein</fullName>
    </submittedName>
</protein>
<proteinExistence type="predicted"/>
<gene>
    <name evidence="2" type="ORF">EWV85_08705</name>
</gene>
<organism evidence="2 3">
    <name type="scientific">Microcystis aeruginosa Ma_QC_C_20070703_M131</name>
    <dbReference type="NCBI Taxonomy" id="2486263"/>
    <lineage>
        <taxon>Bacteria</taxon>
        <taxon>Bacillati</taxon>
        <taxon>Cyanobacteriota</taxon>
        <taxon>Cyanophyceae</taxon>
        <taxon>Oscillatoriophycideae</taxon>
        <taxon>Chroococcales</taxon>
        <taxon>Microcystaceae</taxon>
        <taxon>Microcystis</taxon>
    </lineage>
</organism>
<evidence type="ECO:0000256" key="1">
    <source>
        <dbReference type="SAM" id="MobiDB-lite"/>
    </source>
</evidence>
<comment type="caution">
    <text evidence="2">The sequence shown here is derived from an EMBL/GenBank/DDBJ whole genome shotgun (WGS) entry which is preliminary data.</text>
</comment>
<sequence length="102" mass="11060">MTNAEQPRFQSPNPAHLPPETGPREYSPVRSSLDTPSERVIDRHESDLLAIPGVVMVSHRLVEPRGEAIIVGVTDAGVLGRLPRELEGIPVRGEVTGSIDAY</sequence>
<dbReference type="Proteomes" id="UP000316443">
    <property type="component" value="Unassembled WGS sequence"/>
</dbReference>
<dbReference type="EMBL" id="SFCA01000092">
    <property type="protein sequence ID" value="TRT55959.1"/>
    <property type="molecule type" value="Genomic_DNA"/>
</dbReference>
<evidence type="ECO:0000313" key="3">
    <source>
        <dbReference type="Proteomes" id="UP000316443"/>
    </source>
</evidence>